<dbReference type="AlphaFoldDB" id="A0AAD1U566"/>
<dbReference type="Proteomes" id="UP001295684">
    <property type="component" value="Unassembled WGS sequence"/>
</dbReference>
<reference evidence="1" key="1">
    <citation type="submission" date="2023-07" db="EMBL/GenBank/DDBJ databases">
        <authorList>
            <consortium name="AG Swart"/>
            <person name="Singh M."/>
            <person name="Singh A."/>
            <person name="Seah K."/>
            <person name="Emmerich C."/>
        </authorList>
    </citation>
    <scope>NUCLEOTIDE SEQUENCE</scope>
    <source>
        <strain evidence="1">DP1</strain>
    </source>
</reference>
<dbReference type="EMBL" id="CAMPGE010002769">
    <property type="protein sequence ID" value="CAI2361580.1"/>
    <property type="molecule type" value="Genomic_DNA"/>
</dbReference>
<evidence type="ECO:0000313" key="1">
    <source>
        <dbReference type="EMBL" id="CAI2361580.1"/>
    </source>
</evidence>
<protein>
    <submittedName>
        <fullName evidence="1">Uncharacterized protein</fullName>
    </submittedName>
</protein>
<keyword evidence="2" id="KW-1185">Reference proteome</keyword>
<organism evidence="1 2">
    <name type="scientific">Euplotes crassus</name>
    <dbReference type="NCBI Taxonomy" id="5936"/>
    <lineage>
        <taxon>Eukaryota</taxon>
        <taxon>Sar</taxon>
        <taxon>Alveolata</taxon>
        <taxon>Ciliophora</taxon>
        <taxon>Intramacronucleata</taxon>
        <taxon>Spirotrichea</taxon>
        <taxon>Hypotrichia</taxon>
        <taxon>Euplotida</taxon>
        <taxon>Euplotidae</taxon>
        <taxon>Moneuplotes</taxon>
    </lineage>
</organism>
<comment type="caution">
    <text evidence="1">The sequence shown here is derived from an EMBL/GenBank/DDBJ whole genome shotgun (WGS) entry which is preliminary data.</text>
</comment>
<sequence>MNFSRVLGLKTKEMIYFMSMKNIAENNLHTKHSNPKTICKNPVTTSPKTITKISPAPILNHITHLH</sequence>
<proteinExistence type="predicted"/>
<evidence type="ECO:0000313" key="2">
    <source>
        <dbReference type="Proteomes" id="UP001295684"/>
    </source>
</evidence>
<gene>
    <name evidence="1" type="ORF">ECRASSUSDP1_LOCUS2891</name>
</gene>
<accession>A0AAD1U566</accession>
<name>A0AAD1U566_EUPCR</name>